<feature type="non-terminal residue" evidence="2">
    <location>
        <position position="1"/>
    </location>
</feature>
<evidence type="ECO:0000313" key="3">
    <source>
        <dbReference type="Proteomes" id="UP000285060"/>
    </source>
</evidence>
<comment type="caution">
    <text evidence="2">The sequence shown here is derived from an EMBL/GenBank/DDBJ whole genome shotgun (WGS) entry which is preliminary data.</text>
</comment>
<keyword evidence="3" id="KW-1185">Reference proteome</keyword>
<dbReference type="GO" id="GO:0003676">
    <property type="term" value="F:nucleic acid binding"/>
    <property type="evidence" value="ECO:0007669"/>
    <property type="project" value="InterPro"/>
</dbReference>
<protein>
    <recommendedName>
        <fullName evidence="1">DDE-1 domain-containing protein</fullName>
    </recommendedName>
</protein>
<reference evidence="2 3" key="1">
    <citation type="submission" date="2018-08" db="EMBL/GenBank/DDBJ databases">
        <title>Aphanomyces genome sequencing and annotation.</title>
        <authorList>
            <person name="Minardi D."/>
            <person name="Oidtmann B."/>
            <person name="Van Der Giezen M."/>
            <person name="Studholme D.J."/>
        </authorList>
    </citation>
    <scope>NUCLEOTIDE SEQUENCE [LARGE SCALE GENOMIC DNA]</scope>
    <source>
        <strain evidence="2 3">NJM0002</strain>
    </source>
</reference>
<proteinExistence type="predicted"/>
<dbReference type="Proteomes" id="UP000285060">
    <property type="component" value="Unassembled WGS sequence"/>
</dbReference>
<evidence type="ECO:0000313" key="2">
    <source>
        <dbReference type="EMBL" id="RHY30447.1"/>
    </source>
</evidence>
<dbReference type="Pfam" id="PF03184">
    <property type="entry name" value="DDE_1"/>
    <property type="match status" value="1"/>
</dbReference>
<sequence length="189" mass="21450">GHYYAMQEKAWMDASLWHQYLWFVLAKRVTAKSLLVLDNFDSHVSNEGVEAAAEEGYEVCPLPTNAASHCQPLDVSIMAPFKRHLRDLWTAEDMVSTPDGDDEEYWMSPASRINRTTMIKRAILAWERITPDQHRASFLKAIPQPLKSVFAFISGSRNFHTLKIGANDRSRHEGVNETDLSEIGAVMTE</sequence>
<dbReference type="EMBL" id="QUSY01000315">
    <property type="protein sequence ID" value="RHY30447.1"/>
    <property type="molecule type" value="Genomic_DNA"/>
</dbReference>
<dbReference type="AlphaFoldDB" id="A0A418AXU6"/>
<gene>
    <name evidence="2" type="ORF">DYB32_006149</name>
</gene>
<dbReference type="VEuPathDB" id="FungiDB:H310_09089"/>
<name>A0A418AXU6_9STRA</name>
<dbReference type="InterPro" id="IPR004875">
    <property type="entry name" value="DDE_SF_endonuclease_dom"/>
</dbReference>
<feature type="domain" description="DDE-1" evidence="1">
    <location>
        <begin position="4"/>
        <end position="137"/>
    </location>
</feature>
<accession>A0A418AXU6</accession>
<evidence type="ECO:0000259" key="1">
    <source>
        <dbReference type="Pfam" id="PF03184"/>
    </source>
</evidence>
<organism evidence="2 3">
    <name type="scientific">Aphanomyces invadans</name>
    <dbReference type="NCBI Taxonomy" id="157072"/>
    <lineage>
        <taxon>Eukaryota</taxon>
        <taxon>Sar</taxon>
        <taxon>Stramenopiles</taxon>
        <taxon>Oomycota</taxon>
        <taxon>Saprolegniomycetes</taxon>
        <taxon>Saprolegniales</taxon>
        <taxon>Verrucalvaceae</taxon>
        <taxon>Aphanomyces</taxon>
    </lineage>
</organism>